<protein>
    <submittedName>
        <fullName evidence="2">Uncharacterized protein</fullName>
    </submittedName>
</protein>
<dbReference type="EMBL" id="JACOSL010000056">
    <property type="protein sequence ID" value="MBI1757205.1"/>
    <property type="molecule type" value="Genomic_DNA"/>
</dbReference>
<keyword evidence="1" id="KW-0812">Transmembrane</keyword>
<evidence type="ECO:0000313" key="2">
    <source>
        <dbReference type="EMBL" id="MBI1757205.1"/>
    </source>
</evidence>
<comment type="caution">
    <text evidence="2">The sequence shown here is derived from an EMBL/GenBank/DDBJ whole genome shotgun (WGS) entry which is preliminary data.</text>
</comment>
<name>A0A931LTI7_FIMGI</name>
<dbReference type="AlphaFoldDB" id="A0A931LTI7"/>
<evidence type="ECO:0000256" key="1">
    <source>
        <dbReference type="SAM" id="Phobius"/>
    </source>
</evidence>
<evidence type="ECO:0000313" key="3">
    <source>
        <dbReference type="Proteomes" id="UP000727962"/>
    </source>
</evidence>
<feature type="transmembrane region" description="Helical" evidence="1">
    <location>
        <begin position="86"/>
        <end position="106"/>
    </location>
</feature>
<accession>A0A931LTI7</accession>
<dbReference type="Proteomes" id="UP000727962">
    <property type="component" value="Unassembled WGS sequence"/>
</dbReference>
<keyword evidence="1" id="KW-1133">Transmembrane helix</keyword>
<proteinExistence type="predicted"/>
<gene>
    <name evidence="2" type="ORF">HYR64_08885</name>
</gene>
<feature type="transmembrane region" description="Helical" evidence="1">
    <location>
        <begin position="52"/>
        <end position="74"/>
    </location>
</feature>
<sequence>MAPGADTNIDQDACPFCKRPLRGDPARCPHCGASLGLAAPWWDVIEARGLRVWGLGLVGLGLLGVGVAAITTWSRSGSTSSYRDQATAWVSIGVGALLLLFVAAGLRRR</sequence>
<organism evidence="2 3">
    <name type="scientific">Fimbriimonas ginsengisoli</name>
    <dbReference type="NCBI Taxonomy" id="1005039"/>
    <lineage>
        <taxon>Bacteria</taxon>
        <taxon>Bacillati</taxon>
        <taxon>Armatimonadota</taxon>
        <taxon>Fimbriimonadia</taxon>
        <taxon>Fimbriimonadales</taxon>
        <taxon>Fimbriimonadaceae</taxon>
        <taxon>Fimbriimonas</taxon>
    </lineage>
</organism>
<keyword evidence="1" id="KW-0472">Membrane</keyword>
<reference evidence="2" key="1">
    <citation type="submission" date="2020-07" db="EMBL/GenBank/DDBJ databases">
        <title>Huge and variable diversity of episymbiotic CPR bacteria and DPANN archaea in groundwater ecosystems.</title>
        <authorList>
            <person name="He C.Y."/>
            <person name="Keren R."/>
            <person name="Whittaker M."/>
            <person name="Farag I.F."/>
            <person name="Doudna J."/>
            <person name="Cate J.H.D."/>
            <person name="Banfield J.F."/>
        </authorList>
    </citation>
    <scope>NUCLEOTIDE SEQUENCE</scope>
    <source>
        <strain evidence="2">NC_groundwater_17_Pr7_B-0.1um_64_12</strain>
    </source>
</reference>